<evidence type="ECO:0000313" key="13">
    <source>
        <dbReference type="Proteomes" id="UP001194468"/>
    </source>
</evidence>
<evidence type="ECO:0000256" key="8">
    <source>
        <dbReference type="ARBA" id="ARBA00023128"/>
    </source>
</evidence>
<dbReference type="GO" id="GO:0030150">
    <property type="term" value="P:protein import into mitochondrial matrix"/>
    <property type="evidence" value="ECO:0007669"/>
    <property type="project" value="TreeGrafter"/>
</dbReference>
<keyword evidence="9" id="KW-0472">Membrane</keyword>
<dbReference type="PROSITE" id="PS50280">
    <property type="entry name" value="SET"/>
    <property type="match status" value="1"/>
</dbReference>
<evidence type="ECO:0000256" key="6">
    <source>
        <dbReference type="ARBA" id="ARBA00022927"/>
    </source>
</evidence>
<reference evidence="12" key="2">
    <citation type="journal article" date="2020" name="Nat. Commun.">
        <title>Large-scale genome sequencing of mycorrhizal fungi provides insights into the early evolution of symbiotic traits.</title>
        <authorList>
            <person name="Miyauchi S."/>
            <person name="Kiss E."/>
            <person name="Kuo A."/>
            <person name="Drula E."/>
            <person name="Kohler A."/>
            <person name="Sanchez-Garcia M."/>
            <person name="Morin E."/>
            <person name="Andreopoulos B."/>
            <person name="Barry K.W."/>
            <person name="Bonito G."/>
            <person name="Buee M."/>
            <person name="Carver A."/>
            <person name="Chen C."/>
            <person name="Cichocki N."/>
            <person name="Clum A."/>
            <person name="Culley D."/>
            <person name="Crous P.W."/>
            <person name="Fauchery L."/>
            <person name="Girlanda M."/>
            <person name="Hayes R.D."/>
            <person name="Keri Z."/>
            <person name="LaButti K."/>
            <person name="Lipzen A."/>
            <person name="Lombard V."/>
            <person name="Magnuson J."/>
            <person name="Maillard F."/>
            <person name="Murat C."/>
            <person name="Nolan M."/>
            <person name="Ohm R.A."/>
            <person name="Pangilinan J."/>
            <person name="Pereira M.F."/>
            <person name="Perotto S."/>
            <person name="Peter M."/>
            <person name="Pfister S."/>
            <person name="Riley R."/>
            <person name="Sitrit Y."/>
            <person name="Stielow J.B."/>
            <person name="Szollosi G."/>
            <person name="Zifcakova L."/>
            <person name="Stursova M."/>
            <person name="Spatafora J.W."/>
            <person name="Tedersoo L."/>
            <person name="Vaario L.M."/>
            <person name="Yamada A."/>
            <person name="Yan M."/>
            <person name="Wang P."/>
            <person name="Xu J."/>
            <person name="Bruns T."/>
            <person name="Baldrian P."/>
            <person name="Vilgalys R."/>
            <person name="Dunand C."/>
            <person name="Henrissat B."/>
            <person name="Grigoriev I.V."/>
            <person name="Hibbett D."/>
            <person name="Nagy L.G."/>
            <person name="Martin F.M."/>
        </authorList>
    </citation>
    <scope>NUCLEOTIDE SEQUENCE</scope>
    <source>
        <strain evidence="12">BED1</strain>
    </source>
</reference>
<keyword evidence="7" id="KW-1133">Transmembrane helix</keyword>
<gene>
    <name evidence="12" type="ORF">L210DRAFT_2405211</name>
</gene>
<dbReference type="PRINTS" id="PR00351">
    <property type="entry name" value="OM20RECEPTOR"/>
</dbReference>
<dbReference type="Pfam" id="PF02064">
    <property type="entry name" value="MAS20"/>
    <property type="match status" value="1"/>
</dbReference>
<protein>
    <recommendedName>
        <fullName evidence="11">SET domain-containing protein</fullName>
    </recommendedName>
</protein>
<keyword evidence="5" id="KW-1000">Mitochondrion outer membrane</keyword>
<comment type="subcellular location">
    <subcellularLocation>
        <location evidence="1">Mitochondrion outer membrane</location>
        <topology evidence="1">Single-pass membrane protein</topology>
    </subcellularLocation>
</comment>
<organism evidence="12 13">
    <name type="scientific">Boletus edulis BED1</name>
    <dbReference type="NCBI Taxonomy" id="1328754"/>
    <lineage>
        <taxon>Eukaryota</taxon>
        <taxon>Fungi</taxon>
        <taxon>Dikarya</taxon>
        <taxon>Basidiomycota</taxon>
        <taxon>Agaricomycotina</taxon>
        <taxon>Agaricomycetes</taxon>
        <taxon>Agaricomycetidae</taxon>
        <taxon>Boletales</taxon>
        <taxon>Boletineae</taxon>
        <taxon>Boletaceae</taxon>
        <taxon>Boletoideae</taxon>
        <taxon>Boletus</taxon>
    </lineage>
</organism>
<evidence type="ECO:0000313" key="12">
    <source>
        <dbReference type="EMBL" id="KAF8450692.1"/>
    </source>
</evidence>
<accession>A0AAD4C7H3</accession>
<dbReference type="GO" id="GO:0008320">
    <property type="term" value="F:protein transmembrane transporter activity"/>
    <property type="evidence" value="ECO:0007669"/>
    <property type="project" value="TreeGrafter"/>
</dbReference>
<evidence type="ECO:0000256" key="1">
    <source>
        <dbReference type="ARBA" id="ARBA00004572"/>
    </source>
</evidence>
<keyword evidence="4" id="KW-0812">Transmembrane</keyword>
<evidence type="ECO:0000259" key="11">
    <source>
        <dbReference type="PROSITE" id="PS50280"/>
    </source>
</evidence>
<feature type="domain" description="SET" evidence="11">
    <location>
        <begin position="173"/>
        <end position="489"/>
    </location>
</feature>
<dbReference type="GO" id="GO:0030943">
    <property type="term" value="F:mitochondrion targeting sequence binding"/>
    <property type="evidence" value="ECO:0007669"/>
    <property type="project" value="TreeGrafter"/>
</dbReference>
<dbReference type="InterPro" id="IPR046341">
    <property type="entry name" value="SET_dom_sf"/>
</dbReference>
<dbReference type="SUPFAM" id="SSF47157">
    <property type="entry name" value="Mitochondrial import receptor subunit Tom20"/>
    <property type="match status" value="1"/>
</dbReference>
<dbReference type="GO" id="GO:0006886">
    <property type="term" value="P:intracellular protein transport"/>
    <property type="evidence" value="ECO:0007669"/>
    <property type="project" value="InterPro"/>
</dbReference>
<evidence type="ECO:0000256" key="9">
    <source>
        <dbReference type="ARBA" id="ARBA00023136"/>
    </source>
</evidence>
<dbReference type="CDD" id="cd20071">
    <property type="entry name" value="SET_SMYD"/>
    <property type="match status" value="1"/>
</dbReference>
<comment type="caution">
    <text evidence="12">The sequence shown here is derived from an EMBL/GenBank/DDBJ whole genome shotgun (WGS) entry which is preliminary data.</text>
</comment>
<feature type="region of interest" description="Disordered" evidence="10">
    <location>
        <begin position="525"/>
        <end position="553"/>
    </location>
</feature>
<dbReference type="InterPro" id="IPR002056">
    <property type="entry name" value="MAS20"/>
</dbReference>
<keyword evidence="13" id="KW-1185">Reference proteome</keyword>
<feature type="region of interest" description="Disordered" evidence="10">
    <location>
        <begin position="38"/>
        <end position="63"/>
    </location>
</feature>
<dbReference type="GO" id="GO:0005742">
    <property type="term" value="C:mitochondrial outer membrane translocase complex"/>
    <property type="evidence" value="ECO:0007669"/>
    <property type="project" value="InterPro"/>
</dbReference>
<dbReference type="GO" id="GO:0016031">
    <property type="term" value="P:tRNA import into mitochondrion"/>
    <property type="evidence" value="ECO:0007669"/>
    <property type="project" value="TreeGrafter"/>
</dbReference>
<dbReference type="AlphaFoldDB" id="A0AAD4C7H3"/>
<reference evidence="12" key="1">
    <citation type="submission" date="2019-10" db="EMBL/GenBank/DDBJ databases">
        <authorList>
            <consortium name="DOE Joint Genome Institute"/>
            <person name="Kuo A."/>
            <person name="Miyauchi S."/>
            <person name="Kiss E."/>
            <person name="Drula E."/>
            <person name="Kohler A."/>
            <person name="Sanchez-Garcia M."/>
            <person name="Andreopoulos B."/>
            <person name="Barry K.W."/>
            <person name="Bonito G."/>
            <person name="Buee M."/>
            <person name="Carver A."/>
            <person name="Chen C."/>
            <person name="Cichocki N."/>
            <person name="Clum A."/>
            <person name="Culley D."/>
            <person name="Crous P.W."/>
            <person name="Fauchery L."/>
            <person name="Girlanda M."/>
            <person name="Hayes R."/>
            <person name="Keri Z."/>
            <person name="LaButti K."/>
            <person name="Lipzen A."/>
            <person name="Lombard V."/>
            <person name="Magnuson J."/>
            <person name="Maillard F."/>
            <person name="Morin E."/>
            <person name="Murat C."/>
            <person name="Nolan M."/>
            <person name="Ohm R."/>
            <person name="Pangilinan J."/>
            <person name="Pereira M."/>
            <person name="Perotto S."/>
            <person name="Peter M."/>
            <person name="Riley R."/>
            <person name="Sitrit Y."/>
            <person name="Stielow B."/>
            <person name="Szollosi G."/>
            <person name="Zifcakova L."/>
            <person name="Stursova M."/>
            <person name="Spatafora J.W."/>
            <person name="Tedersoo L."/>
            <person name="Vaario L.-M."/>
            <person name="Yamada A."/>
            <person name="Yan M."/>
            <person name="Wang P."/>
            <person name="Xu J."/>
            <person name="Bruns T."/>
            <person name="Baldrian P."/>
            <person name="Vilgalys R."/>
            <person name="Henrissat B."/>
            <person name="Grigoriev I.V."/>
            <person name="Hibbett D."/>
            <person name="Nagy L.G."/>
            <person name="Martin F.M."/>
        </authorList>
    </citation>
    <scope>NUCLEOTIDE SEQUENCE</scope>
    <source>
        <strain evidence="12">BED1</strain>
    </source>
</reference>
<keyword evidence="6" id="KW-0653">Protein transport</keyword>
<dbReference type="Gene3D" id="6.10.140.2220">
    <property type="match status" value="1"/>
</dbReference>
<dbReference type="Gene3D" id="2.170.270.10">
    <property type="entry name" value="SET domain"/>
    <property type="match status" value="1"/>
</dbReference>
<dbReference type="GO" id="GO:0006605">
    <property type="term" value="P:protein targeting"/>
    <property type="evidence" value="ECO:0007669"/>
    <property type="project" value="InterPro"/>
</dbReference>
<keyword evidence="3" id="KW-0813">Transport</keyword>
<keyword evidence="8" id="KW-0496">Mitochondrion</keyword>
<feature type="compositionally biased region" description="Polar residues" evidence="10">
    <location>
        <begin position="49"/>
        <end position="60"/>
    </location>
</feature>
<evidence type="ECO:0000256" key="10">
    <source>
        <dbReference type="SAM" id="MobiDB-lite"/>
    </source>
</evidence>
<dbReference type="SUPFAM" id="SSF82199">
    <property type="entry name" value="SET domain"/>
    <property type="match status" value="1"/>
</dbReference>
<dbReference type="InterPro" id="IPR023392">
    <property type="entry name" value="Tom20_dom_sf"/>
</dbReference>
<evidence type="ECO:0000256" key="5">
    <source>
        <dbReference type="ARBA" id="ARBA00022787"/>
    </source>
</evidence>
<evidence type="ECO:0000256" key="7">
    <source>
        <dbReference type="ARBA" id="ARBA00022989"/>
    </source>
</evidence>
<comment type="similarity">
    <text evidence="2">Belongs to the Tom20 family.</text>
</comment>
<evidence type="ECO:0000256" key="4">
    <source>
        <dbReference type="ARBA" id="ARBA00022692"/>
    </source>
</evidence>
<evidence type="ECO:0000256" key="2">
    <source>
        <dbReference type="ARBA" id="ARBA00005792"/>
    </source>
</evidence>
<sequence length="553" mass="61921">MTRTTTFLTVAGIAVGSLAAYAAYFDYKRRTDSTFRKRLRKEKKRAEKSQTPSETSSSTGGVDPKELISALEKIRDEPIPTDHEERHKYFMTQVNMGETMSVNGPTFYMPAALCFYRAIRVYPSPLELIMVYEKSLSPPVFQLVMQLVNLDVKTRAEGYYNYFPRKSMNIAIQNVDVPQVADEQFTGVTMRKKVVVCTKDFEPGELIYKEEAIATALDADLQGKGTHCSHCFRLIQRDTAVRPDSDRFNSVYCSEDCHVKSMTYSQGILFTLESPLPEQLIPEAANISKDERDRAQAAFAEYIQKSGKSALELMARVIARQVSIETAQMITSLGQSPLANPIVVLTDGGDYTFNDHLERLRYLDVAPFEEGGKLFETVLKLAIPGLEHLATEERLSVYLGMMAYNAFGVCFDGGRDDKPASTARPEDMEKTRTPYGTQKQVGAGFYFLSSYLSHSCDPSARPFFDGTSELRLIATRALKAGDQVTVAYVDVSQRDDESVQDCRRRRRMELARGWTFACTCSRCASEAGPGDEVDSEPEDRSKVSEVVSRLEGV</sequence>
<dbReference type="InterPro" id="IPR001214">
    <property type="entry name" value="SET_dom"/>
</dbReference>
<evidence type="ECO:0000256" key="3">
    <source>
        <dbReference type="ARBA" id="ARBA00022448"/>
    </source>
</evidence>
<dbReference type="Proteomes" id="UP001194468">
    <property type="component" value="Unassembled WGS sequence"/>
</dbReference>
<dbReference type="Pfam" id="PF00856">
    <property type="entry name" value="SET"/>
    <property type="match status" value="1"/>
</dbReference>
<dbReference type="Gene3D" id="1.10.220.160">
    <property type="match status" value="1"/>
</dbReference>
<dbReference type="PANTHER" id="PTHR12430">
    <property type="entry name" value="MITOCHONDRIAL IMPORT RECEPTOR SUBUNIT TOM20"/>
    <property type="match status" value="1"/>
</dbReference>
<name>A0AAD4C7H3_BOLED</name>
<dbReference type="EMBL" id="WHUW01000002">
    <property type="protein sequence ID" value="KAF8450692.1"/>
    <property type="molecule type" value="Genomic_DNA"/>
</dbReference>
<dbReference type="Gene3D" id="1.20.960.10">
    <property type="entry name" value="Mitochondrial outer membrane translocase complex, subunit Tom20 domain"/>
    <property type="match status" value="1"/>
</dbReference>
<proteinExistence type="inferred from homology"/>
<dbReference type="PANTHER" id="PTHR12430:SF0">
    <property type="entry name" value="TRANSLOCASE OF OUTER MITOCHONDRIAL MEMBRANE 20"/>
    <property type="match status" value="1"/>
</dbReference>